<feature type="transmembrane region" description="Helical" evidence="9">
    <location>
        <begin position="154"/>
        <end position="173"/>
    </location>
</feature>
<dbReference type="PROSITE" id="PS00018">
    <property type="entry name" value="EF_HAND_1"/>
    <property type="match status" value="1"/>
</dbReference>
<feature type="transmembrane region" description="Helical" evidence="9">
    <location>
        <begin position="524"/>
        <end position="548"/>
    </location>
</feature>
<evidence type="ECO:0008006" key="12">
    <source>
        <dbReference type="Google" id="ProtNLM"/>
    </source>
</evidence>
<dbReference type="InterPro" id="IPR001734">
    <property type="entry name" value="Na/solute_symporter"/>
</dbReference>
<reference evidence="10 11" key="1">
    <citation type="journal article" date="2016" name="Environ. Microbiol.">
        <title>New Methyloceanibacter diversity from North Sea sediments includes methanotroph containing solely the soluble methane monooxygenase.</title>
        <authorList>
            <person name="Vekeman B."/>
            <person name="Kerckhof F.M."/>
            <person name="Cremers G."/>
            <person name="de Vos P."/>
            <person name="Vandamme P."/>
            <person name="Boon N."/>
            <person name="Op den Camp H.J."/>
            <person name="Heylen K."/>
        </authorList>
    </citation>
    <scope>NUCLEOTIDE SEQUENCE [LARGE SCALE GENOMIC DNA]</scope>
    <source>
        <strain evidence="10 11">R-67176</strain>
    </source>
</reference>
<dbReference type="InterPro" id="IPR038377">
    <property type="entry name" value="Na/Glc_symporter_sf"/>
</dbReference>
<feature type="transmembrane region" description="Helical" evidence="9">
    <location>
        <begin position="335"/>
        <end position="355"/>
    </location>
</feature>
<feature type="transmembrane region" description="Helical" evidence="9">
    <location>
        <begin position="45"/>
        <end position="64"/>
    </location>
</feature>
<dbReference type="Proteomes" id="UP000094172">
    <property type="component" value="Unassembled WGS sequence"/>
</dbReference>
<dbReference type="Pfam" id="PF00474">
    <property type="entry name" value="SSF"/>
    <property type="match status" value="2"/>
</dbReference>
<feature type="transmembrane region" description="Helical" evidence="9">
    <location>
        <begin position="492"/>
        <end position="512"/>
    </location>
</feature>
<feature type="transmembrane region" description="Helical" evidence="9">
    <location>
        <begin position="188"/>
        <end position="209"/>
    </location>
</feature>
<feature type="transmembrane region" description="Helical" evidence="9">
    <location>
        <begin position="85"/>
        <end position="107"/>
    </location>
</feature>
<dbReference type="PANTHER" id="PTHR48086:SF5">
    <property type="entry name" value="NA(+):SOLUTE SYMPORTER (SSF FAMILY)"/>
    <property type="match status" value="1"/>
</dbReference>
<dbReference type="InterPro" id="IPR018247">
    <property type="entry name" value="EF_Hand_1_Ca_BS"/>
</dbReference>
<keyword evidence="6 9" id="KW-0472">Membrane</keyword>
<evidence type="ECO:0000256" key="8">
    <source>
        <dbReference type="SAM" id="MobiDB-lite"/>
    </source>
</evidence>
<name>A0A1E3VVB4_9HYPH</name>
<evidence type="ECO:0000313" key="10">
    <source>
        <dbReference type="EMBL" id="ODR97500.1"/>
    </source>
</evidence>
<dbReference type="Gene3D" id="1.20.1730.10">
    <property type="entry name" value="Sodium/glucose cotransporter"/>
    <property type="match status" value="1"/>
</dbReference>
<feature type="transmembrane region" description="Helical" evidence="9">
    <location>
        <begin position="298"/>
        <end position="323"/>
    </location>
</feature>
<dbReference type="PANTHER" id="PTHR48086">
    <property type="entry name" value="SODIUM/PROLINE SYMPORTER-RELATED"/>
    <property type="match status" value="1"/>
</dbReference>
<evidence type="ECO:0000256" key="3">
    <source>
        <dbReference type="ARBA" id="ARBA00022448"/>
    </source>
</evidence>
<dbReference type="GO" id="GO:0022857">
    <property type="term" value="F:transmembrane transporter activity"/>
    <property type="evidence" value="ECO:0007669"/>
    <property type="project" value="InterPro"/>
</dbReference>
<evidence type="ECO:0000256" key="6">
    <source>
        <dbReference type="ARBA" id="ARBA00023136"/>
    </source>
</evidence>
<feature type="transmembrane region" description="Helical" evidence="9">
    <location>
        <begin position="113"/>
        <end position="134"/>
    </location>
</feature>
<gene>
    <name evidence="10" type="ORF">AUC70_00270</name>
</gene>
<feature type="transmembrane region" description="Helical" evidence="9">
    <location>
        <begin position="554"/>
        <end position="575"/>
    </location>
</feature>
<feature type="compositionally biased region" description="Polar residues" evidence="8">
    <location>
        <begin position="607"/>
        <end position="620"/>
    </location>
</feature>
<dbReference type="PROSITE" id="PS50283">
    <property type="entry name" value="NA_SOLUT_SYMP_3"/>
    <property type="match status" value="1"/>
</dbReference>
<evidence type="ECO:0000256" key="7">
    <source>
        <dbReference type="RuleBase" id="RU362091"/>
    </source>
</evidence>
<evidence type="ECO:0000256" key="1">
    <source>
        <dbReference type="ARBA" id="ARBA00004141"/>
    </source>
</evidence>
<evidence type="ECO:0000313" key="11">
    <source>
        <dbReference type="Proteomes" id="UP000094172"/>
    </source>
</evidence>
<comment type="caution">
    <text evidence="10">The sequence shown here is derived from an EMBL/GenBank/DDBJ whole genome shotgun (WGS) entry which is preliminary data.</text>
</comment>
<feature type="transmembrane region" description="Helical" evidence="9">
    <location>
        <begin position="14"/>
        <end position="33"/>
    </location>
</feature>
<dbReference type="AlphaFoldDB" id="A0A1E3VVB4"/>
<sequence length="620" mass="64061">MALQSRQRTPNPHLGAYYGIVASAFVSLAILLAMAEQLGWGGGSIARLMILMPMILYMAIAVAARTLNIEDFFTSGRRVPQIYNGFLMAAITVGGTGFFAYTGALFFVGFDGLAIGLGWVCGLLLAAVLFAPYLRRVGAYTLPAYFGLRFRSPLTRMVASALLIAPTFLLLAAEAKIAAMVLSLFLPAAHWVAVLIVVVFIAATGILGGMRALTWSGSAQFITGSLGLAIPLTVVAVVLTNLPAPQFTYGGLLGSLGNAEAAAGVGAAGPSAVAGFPGHEPVAAVTPFLQAFSTISEAGFFAVFVCFALGTAALPSLLARSGVTASVADQRRSTAWALLLVSLFAMTAPALVVFAKVLMFGDIVLIPTQGLPAWFNDLSALQLLRATDLNGDGSISFSDLLVARDGVALALPTLAALPYILTALMAAAGLAVALAASGSHLFTLSASLSDDLYRSIDPQPIVLPRLLLAWAAIAGTALITAIYLFIADVDALSYMVTAFALAAATFFPALFLSTWWQRCTLWGALASMATGFGFMLLCLIAGGLVGIADTAAGTAAASLVSALLALVGGIGASLYGPAAKAADTAFFEAMRRPDGETLYDQAEAQASAAQNKTEQQDQLG</sequence>
<proteinExistence type="inferred from homology"/>
<evidence type="ECO:0000256" key="2">
    <source>
        <dbReference type="ARBA" id="ARBA00006434"/>
    </source>
</evidence>
<dbReference type="EMBL" id="LPWE01000001">
    <property type="protein sequence ID" value="ODR97500.1"/>
    <property type="molecule type" value="Genomic_DNA"/>
</dbReference>
<feature type="transmembrane region" description="Helical" evidence="9">
    <location>
        <begin position="221"/>
        <end position="242"/>
    </location>
</feature>
<evidence type="ECO:0000256" key="5">
    <source>
        <dbReference type="ARBA" id="ARBA00022989"/>
    </source>
</evidence>
<keyword evidence="4 9" id="KW-0812">Transmembrane</keyword>
<comment type="similarity">
    <text evidence="2 7">Belongs to the sodium:solute symporter (SSF) (TC 2.A.21) family.</text>
</comment>
<keyword evidence="3" id="KW-0813">Transport</keyword>
<keyword evidence="11" id="KW-1185">Reference proteome</keyword>
<evidence type="ECO:0000256" key="9">
    <source>
        <dbReference type="SAM" id="Phobius"/>
    </source>
</evidence>
<dbReference type="GO" id="GO:0005886">
    <property type="term" value="C:plasma membrane"/>
    <property type="evidence" value="ECO:0007669"/>
    <property type="project" value="TreeGrafter"/>
</dbReference>
<evidence type="ECO:0000256" key="4">
    <source>
        <dbReference type="ARBA" id="ARBA00022692"/>
    </source>
</evidence>
<feature type="transmembrane region" description="Helical" evidence="9">
    <location>
        <begin position="466"/>
        <end position="486"/>
    </location>
</feature>
<accession>A0A1E3VVB4</accession>
<comment type="subcellular location">
    <subcellularLocation>
        <location evidence="1">Membrane</location>
        <topology evidence="1">Multi-pass membrane protein</topology>
    </subcellularLocation>
</comment>
<protein>
    <recommendedName>
        <fullName evidence="12">Sodium:solute symporter</fullName>
    </recommendedName>
</protein>
<keyword evidence="5 9" id="KW-1133">Transmembrane helix</keyword>
<organism evidence="10 11">
    <name type="scientific">Methyloceanibacter stevinii</name>
    <dbReference type="NCBI Taxonomy" id="1774970"/>
    <lineage>
        <taxon>Bacteria</taxon>
        <taxon>Pseudomonadati</taxon>
        <taxon>Pseudomonadota</taxon>
        <taxon>Alphaproteobacteria</taxon>
        <taxon>Hyphomicrobiales</taxon>
        <taxon>Hyphomicrobiaceae</taxon>
        <taxon>Methyloceanibacter</taxon>
    </lineage>
</organism>
<feature type="region of interest" description="Disordered" evidence="8">
    <location>
        <begin position="601"/>
        <end position="620"/>
    </location>
</feature>
<dbReference type="RefSeq" id="WP_069443054.1">
    <property type="nucleotide sequence ID" value="NZ_LPWE01000001.1"/>
</dbReference>
<dbReference type="STRING" id="1774970.AUC70_00270"/>
<feature type="transmembrane region" description="Helical" evidence="9">
    <location>
        <begin position="419"/>
        <end position="445"/>
    </location>
</feature>
<dbReference type="InterPro" id="IPR050277">
    <property type="entry name" value="Sodium:Solute_Symporter"/>
</dbReference>